<dbReference type="NCBIfam" id="NF002937">
    <property type="entry name" value="PRK03584.1"/>
    <property type="match status" value="1"/>
</dbReference>
<reference evidence="9 10" key="1">
    <citation type="submission" date="2019-11" db="EMBL/GenBank/DDBJ databases">
        <title>Draft genome of Amycolatopsis RM579.</title>
        <authorList>
            <person name="Duangmal K."/>
            <person name="Mingma R."/>
        </authorList>
    </citation>
    <scope>NUCLEOTIDE SEQUENCE [LARGE SCALE GENOMIC DNA]</scope>
    <source>
        <strain evidence="9 10">RM579</strain>
    </source>
</reference>
<comment type="caution">
    <text evidence="9">The sequence shown here is derived from an EMBL/GenBank/DDBJ whole genome shotgun (WGS) entry which is preliminary data.</text>
</comment>
<dbReference type="Pfam" id="PF16177">
    <property type="entry name" value="ACAS_N"/>
    <property type="match status" value="1"/>
</dbReference>
<evidence type="ECO:0000256" key="2">
    <source>
        <dbReference type="ARBA" id="ARBA00022598"/>
    </source>
</evidence>
<dbReference type="Pfam" id="PF13193">
    <property type="entry name" value="AMP-binding_C"/>
    <property type="match status" value="1"/>
</dbReference>
<organism evidence="9 10">
    <name type="scientific">Amycolatopsis pithecellobii</name>
    <dbReference type="NCBI Taxonomy" id="664692"/>
    <lineage>
        <taxon>Bacteria</taxon>
        <taxon>Bacillati</taxon>
        <taxon>Actinomycetota</taxon>
        <taxon>Actinomycetes</taxon>
        <taxon>Pseudonocardiales</taxon>
        <taxon>Pseudonocardiaceae</taxon>
        <taxon>Amycolatopsis</taxon>
    </lineage>
</organism>
<comment type="similarity">
    <text evidence="1">Belongs to the ATP-dependent AMP-binding enzyme family.</text>
</comment>
<dbReference type="InterPro" id="IPR045851">
    <property type="entry name" value="AMP-bd_C_sf"/>
</dbReference>
<feature type="domain" description="AMP-binding enzyme C-terminal" evidence="7">
    <location>
        <begin position="540"/>
        <end position="615"/>
    </location>
</feature>
<dbReference type="InterPro" id="IPR020845">
    <property type="entry name" value="AMP-binding_CS"/>
</dbReference>
<evidence type="ECO:0000259" key="7">
    <source>
        <dbReference type="Pfam" id="PF13193"/>
    </source>
</evidence>
<dbReference type="Proteomes" id="UP000440096">
    <property type="component" value="Unassembled WGS sequence"/>
</dbReference>
<dbReference type="EC" id="6.2.1.16" evidence="9"/>
<feature type="region of interest" description="Disordered" evidence="5">
    <location>
        <begin position="650"/>
        <end position="669"/>
    </location>
</feature>
<protein>
    <submittedName>
        <fullName evidence="9">Acetoacetate--CoA ligase</fullName>
        <ecNumber evidence="9">6.2.1.16</ecNumber>
    </submittedName>
</protein>
<evidence type="ECO:0000313" key="10">
    <source>
        <dbReference type="Proteomes" id="UP000440096"/>
    </source>
</evidence>
<feature type="domain" description="AMP-dependent synthetase/ligase" evidence="6">
    <location>
        <begin position="104"/>
        <end position="473"/>
    </location>
</feature>
<dbReference type="InterPro" id="IPR032387">
    <property type="entry name" value="ACAS_N"/>
</dbReference>
<dbReference type="EMBL" id="WMBA01000034">
    <property type="protein sequence ID" value="MTD56454.1"/>
    <property type="molecule type" value="Genomic_DNA"/>
</dbReference>
<evidence type="ECO:0000256" key="1">
    <source>
        <dbReference type="ARBA" id="ARBA00006432"/>
    </source>
</evidence>
<dbReference type="Gene3D" id="3.40.50.12780">
    <property type="entry name" value="N-terminal domain of ligase-like"/>
    <property type="match status" value="1"/>
</dbReference>
<dbReference type="SUPFAM" id="SSF56801">
    <property type="entry name" value="Acetyl-CoA synthetase-like"/>
    <property type="match status" value="1"/>
</dbReference>
<accession>A0A6N7Z6E9</accession>
<evidence type="ECO:0000256" key="4">
    <source>
        <dbReference type="ARBA" id="ARBA00022840"/>
    </source>
</evidence>
<dbReference type="Pfam" id="PF00501">
    <property type="entry name" value="AMP-binding"/>
    <property type="match status" value="1"/>
</dbReference>
<gene>
    <name evidence="9" type="ORF">GKO32_21105</name>
</gene>
<dbReference type="OrthoDB" id="9803968at2"/>
<keyword evidence="2 9" id="KW-0436">Ligase</keyword>
<feature type="domain" description="Acetyl-coenzyme A synthetase N-terminal" evidence="8">
    <location>
        <begin position="43"/>
        <end position="99"/>
    </location>
</feature>
<dbReference type="GO" id="GO:0005524">
    <property type="term" value="F:ATP binding"/>
    <property type="evidence" value="ECO:0007669"/>
    <property type="project" value="UniProtKB-KW"/>
</dbReference>
<evidence type="ECO:0000313" key="9">
    <source>
        <dbReference type="EMBL" id="MTD56454.1"/>
    </source>
</evidence>
<feature type="compositionally biased region" description="Basic and acidic residues" evidence="5">
    <location>
        <begin position="659"/>
        <end position="669"/>
    </location>
</feature>
<dbReference type="PANTHER" id="PTHR42921:SF1">
    <property type="entry name" value="ACETOACETYL-COA SYNTHETASE"/>
    <property type="match status" value="1"/>
</dbReference>
<dbReference type="PROSITE" id="PS00455">
    <property type="entry name" value="AMP_BINDING"/>
    <property type="match status" value="1"/>
</dbReference>
<dbReference type="InterPro" id="IPR005914">
    <property type="entry name" value="Acac_CoA_synth"/>
</dbReference>
<name>A0A6N7Z6E9_9PSEU</name>
<dbReference type="GO" id="GO:0006629">
    <property type="term" value="P:lipid metabolic process"/>
    <property type="evidence" value="ECO:0007669"/>
    <property type="project" value="InterPro"/>
</dbReference>
<dbReference type="AlphaFoldDB" id="A0A6N7Z6E9"/>
<keyword evidence="4" id="KW-0067">ATP-binding</keyword>
<evidence type="ECO:0000259" key="6">
    <source>
        <dbReference type="Pfam" id="PF00501"/>
    </source>
</evidence>
<dbReference type="PANTHER" id="PTHR42921">
    <property type="entry name" value="ACETOACETYL-COA SYNTHETASE"/>
    <property type="match status" value="1"/>
</dbReference>
<keyword evidence="10" id="KW-1185">Reference proteome</keyword>
<dbReference type="InterPro" id="IPR000873">
    <property type="entry name" value="AMP-dep_synth/lig_dom"/>
</dbReference>
<dbReference type="InterPro" id="IPR025110">
    <property type="entry name" value="AMP-bd_C"/>
</dbReference>
<sequence length="669" mass="72635">MPADTAHGNPPIWLPDDAEARSSQLGKFCEFIAKKHRAPISSYAELQQWSVDSRDEFWQSIWDFFDIAADGERQPVLSGSTMPGIHWFPNAYLNYAEHALRHGADDAVAMIGVVEPGTSVTYTWGQLRAQVASLASWLRRRGVINGDRVVGYLPNGPHAVIGLLAAASIGAVWSVCGQDYSPAAAAARLGQLEPTVLIAADGYHWNGTTRDRRDAAEELRRSLPTLRECVHVPHLGLAIRDDELWTPWQDTIADPAPLQFDRVAFDTPLWVLFSSGTTGQPKGIVHGHGGVVLEHCKLLGLHFGLSGGDRFTWYTTTNWMMWNLVVSGLLTGATIVVYDGSPVHPTPRRMFELAAETRARMLGVSPGYLLAAEKAGVEVGDLDLGALTTLGSTGSPLPPQSYFWVRDHLGPRVQLASGTGGTDVVSGFAGSTPNTPVWPGEISAVNLGVALESWDDDGHPQVGEVGELVVTRPMPSMPVAFWNDPDGRKYREAYFSRYPGVWRHGDWVTVTPRGSVIVTGRSDSTLNRHGVRLGSAEIYQVVEAFPEIAEALVIGAELDGGRYWLALFVVLAPGVVLDTELDARLRSAIASQASPRHVPDDIIALTSLPHTRTGKKLEIPVKRIIQGVPPAVAASRDAVDDPAALTQFERYAGGVRQGPSDRDLRRDQP</sequence>
<dbReference type="GO" id="GO:0030729">
    <property type="term" value="F:acetoacetate-CoA ligase activity"/>
    <property type="evidence" value="ECO:0007669"/>
    <property type="project" value="UniProtKB-EC"/>
</dbReference>
<dbReference type="Gene3D" id="3.30.300.30">
    <property type="match status" value="1"/>
</dbReference>
<proteinExistence type="inferred from homology"/>
<evidence type="ECO:0000256" key="5">
    <source>
        <dbReference type="SAM" id="MobiDB-lite"/>
    </source>
</evidence>
<evidence type="ECO:0000259" key="8">
    <source>
        <dbReference type="Pfam" id="PF16177"/>
    </source>
</evidence>
<evidence type="ECO:0000256" key="3">
    <source>
        <dbReference type="ARBA" id="ARBA00022741"/>
    </source>
</evidence>
<dbReference type="NCBIfam" id="TIGR01217">
    <property type="entry name" value="ac_ac_CoA_syn"/>
    <property type="match status" value="1"/>
</dbReference>
<dbReference type="RefSeq" id="WP_154758607.1">
    <property type="nucleotide sequence ID" value="NZ_WMBA01000034.1"/>
</dbReference>
<dbReference type="InterPro" id="IPR042099">
    <property type="entry name" value="ANL_N_sf"/>
</dbReference>
<keyword evidence="3" id="KW-0547">Nucleotide-binding</keyword>